<feature type="transmembrane region" description="Helical" evidence="7">
    <location>
        <begin position="321"/>
        <end position="342"/>
    </location>
</feature>
<dbReference type="InterPro" id="IPR030191">
    <property type="entry name" value="CodB"/>
</dbReference>
<accession>A0A7W3M0B0</accession>
<dbReference type="GO" id="GO:0015209">
    <property type="term" value="F:cytosine transmembrane transporter activity"/>
    <property type="evidence" value="ECO:0007669"/>
    <property type="project" value="InterPro"/>
</dbReference>
<dbReference type="Gene3D" id="1.10.4160.10">
    <property type="entry name" value="Hydantoin permease"/>
    <property type="match status" value="1"/>
</dbReference>
<keyword evidence="3 7" id="KW-0812">Transmembrane</keyword>
<keyword evidence="5 7" id="KW-0472">Membrane</keyword>
<evidence type="ECO:0000256" key="3">
    <source>
        <dbReference type="ARBA" id="ARBA00022692"/>
    </source>
</evidence>
<feature type="transmembrane region" description="Helical" evidence="7">
    <location>
        <begin position="269"/>
        <end position="289"/>
    </location>
</feature>
<organism evidence="8 9">
    <name type="scientific">Actinomadura namibiensis</name>
    <dbReference type="NCBI Taxonomy" id="182080"/>
    <lineage>
        <taxon>Bacteria</taxon>
        <taxon>Bacillati</taxon>
        <taxon>Actinomycetota</taxon>
        <taxon>Actinomycetes</taxon>
        <taxon>Streptosporangiales</taxon>
        <taxon>Thermomonosporaceae</taxon>
        <taxon>Actinomadura</taxon>
    </lineage>
</organism>
<evidence type="ECO:0000313" key="9">
    <source>
        <dbReference type="Proteomes" id="UP000572680"/>
    </source>
</evidence>
<feature type="transmembrane region" description="Helical" evidence="7">
    <location>
        <begin position="413"/>
        <end position="432"/>
    </location>
</feature>
<feature type="transmembrane region" description="Helical" evidence="7">
    <location>
        <begin position="243"/>
        <end position="262"/>
    </location>
</feature>
<feature type="transmembrane region" description="Helical" evidence="7">
    <location>
        <begin position="166"/>
        <end position="184"/>
    </location>
</feature>
<dbReference type="Proteomes" id="UP000572680">
    <property type="component" value="Unassembled WGS sequence"/>
</dbReference>
<dbReference type="Pfam" id="PF02133">
    <property type="entry name" value="Transp_cyt_pur"/>
    <property type="match status" value="1"/>
</dbReference>
<feature type="transmembrane region" description="Helical" evidence="7">
    <location>
        <begin position="205"/>
        <end position="223"/>
    </location>
</feature>
<evidence type="ECO:0000256" key="5">
    <source>
        <dbReference type="ARBA" id="ARBA00023136"/>
    </source>
</evidence>
<evidence type="ECO:0000256" key="7">
    <source>
        <dbReference type="SAM" id="Phobius"/>
    </source>
</evidence>
<feature type="compositionally biased region" description="Low complexity" evidence="6">
    <location>
        <begin position="441"/>
        <end position="477"/>
    </location>
</feature>
<dbReference type="EMBL" id="JACJIA010000024">
    <property type="protein sequence ID" value="MBA8957450.1"/>
    <property type="molecule type" value="Genomic_DNA"/>
</dbReference>
<evidence type="ECO:0000256" key="4">
    <source>
        <dbReference type="ARBA" id="ARBA00022989"/>
    </source>
</evidence>
<protein>
    <submittedName>
        <fullName evidence="8">Cytosine permease</fullName>
    </submittedName>
</protein>
<gene>
    <name evidence="8" type="ORF">HNR61_009143</name>
</gene>
<evidence type="ECO:0000313" key="8">
    <source>
        <dbReference type="EMBL" id="MBA8957450.1"/>
    </source>
</evidence>
<feature type="transmembrane region" description="Helical" evidence="7">
    <location>
        <begin position="136"/>
        <end position="160"/>
    </location>
</feature>
<feature type="transmembrane region" description="Helical" evidence="7">
    <location>
        <begin position="65"/>
        <end position="87"/>
    </location>
</feature>
<reference evidence="8 9" key="1">
    <citation type="submission" date="2020-08" db="EMBL/GenBank/DDBJ databases">
        <title>Genomic Encyclopedia of Type Strains, Phase IV (KMG-IV): sequencing the most valuable type-strain genomes for metagenomic binning, comparative biology and taxonomic classification.</title>
        <authorList>
            <person name="Goeker M."/>
        </authorList>
    </citation>
    <scope>NUCLEOTIDE SEQUENCE [LARGE SCALE GENOMIC DNA]</scope>
    <source>
        <strain evidence="8 9">DSM 44197</strain>
    </source>
</reference>
<comment type="caution">
    <text evidence="8">The sequence shown here is derived from an EMBL/GenBank/DDBJ whole genome shotgun (WGS) entry which is preliminary data.</text>
</comment>
<dbReference type="InterPro" id="IPR001248">
    <property type="entry name" value="Pur-cyt_permease"/>
</dbReference>
<proteinExistence type="inferred from homology"/>
<feature type="region of interest" description="Disordered" evidence="6">
    <location>
        <begin position="438"/>
        <end position="477"/>
    </location>
</feature>
<keyword evidence="9" id="KW-1185">Reference proteome</keyword>
<dbReference type="PANTHER" id="PTHR30569:SF0">
    <property type="entry name" value="CYTOSINE PERMEASE"/>
    <property type="match status" value="1"/>
</dbReference>
<feature type="transmembrane region" description="Helical" evidence="7">
    <location>
        <begin position="348"/>
        <end position="369"/>
    </location>
</feature>
<dbReference type="RefSeq" id="WP_182849274.1">
    <property type="nucleotide sequence ID" value="NZ_BAAALP010000081.1"/>
</dbReference>
<comment type="similarity">
    <text evidence="2">Belongs to the purine-cytosine permease (2.A.39) family.</text>
</comment>
<comment type="subcellular location">
    <subcellularLocation>
        <location evidence="1">Membrane</location>
        <topology evidence="1">Multi-pass membrane protein</topology>
    </subcellularLocation>
</comment>
<evidence type="ECO:0000256" key="1">
    <source>
        <dbReference type="ARBA" id="ARBA00004141"/>
    </source>
</evidence>
<feature type="transmembrane region" description="Helical" evidence="7">
    <location>
        <begin position="107"/>
        <end position="124"/>
    </location>
</feature>
<dbReference type="CDD" id="cd11484">
    <property type="entry name" value="SLC-NCS1sbd_CobB-like"/>
    <property type="match status" value="1"/>
</dbReference>
<sequence>MTPHAQPETAGAPVDHDDYSLLRVPESERYSWWSVATQRFGQLSALAQFLLGATLGLGMSFWDAVLAITLGSVLLEIVTIYIGVIGVREGLSTSVLARWTGFGSKGSALIGLTVAVSLIGWFGVQNAVFAKGLHSLIGGLPVEVWSLIGGLGVTAVVVYGFKGMAWAAYVTVPAFLVLATWSIGRELSRHSFNELISSPPAGEPMSLAAGATLVAGGFIVGAVMTPDMTRYNRSVGDVVKQTLVGVTLGEYVVGLIGVLLAHAARTSDVVAIITSTSGLIGTVVLIASIVKINDWNLYSSTLGLVNVINVLTGLKVARARVTLVIGALGSVLSATGILTHFIEFLTFLGILIPPIAGIMIAEYFVVRAWRPDLEASRRRGDLPDKAPDWVPAGILAWVCGTAVGHFVDAGIPAINALVVACVGYAVLGKLGLVRRDRPQIPSASPAPSGPSAPSAPSTPSTPSAPSTGASTFPPGAD</sequence>
<dbReference type="AlphaFoldDB" id="A0A7W3M0B0"/>
<evidence type="ECO:0000256" key="2">
    <source>
        <dbReference type="ARBA" id="ARBA00008974"/>
    </source>
</evidence>
<evidence type="ECO:0000256" key="6">
    <source>
        <dbReference type="SAM" id="MobiDB-lite"/>
    </source>
</evidence>
<dbReference type="GO" id="GO:0005886">
    <property type="term" value="C:plasma membrane"/>
    <property type="evidence" value="ECO:0007669"/>
    <property type="project" value="TreeGrafter"/>
</dbReference>
<keyword evidence="4 7" id="KW-1133">Transmembrane helix</keyword>
<feature type="transmembrane region" description="Helical" evidence="7">
    <location>
        <begin position="389"/>
        <end position="407"/>
    </location>
</feature>
<dbReference type="PANTHER" id="PTHR30569">
    <property type="entry name" value="CYTOSINE TRANSPORTER CODB"/>
    <property type="match status" value="1"/>
</dbReference>
<name>A0A7W3M0B0_ACTNM</name>